<proteinExistence type="predicted"/>
<sequence>MSNSNSATNGFGSYNGFVINPDNGYYYDQYNYNSQNGVYDFSNQAKTNCMQSSYLYSPNIGQGNVINNNLPGGYSGTNLLPRDVIRFLRNIYDTTETSLLAVYNIQEQVVAGRNYKMTIKLLYKSSCKVTYYNVTLQQNLQGEIIVGNTALIQ</sequence>
<dbReference type="PROSITE" id="PS00287">
    <property type="entry name" value="CYSTATIN"/>
    <property type="match status" value="1"/>
</dbReference>
<reference evidence="1" key="1">
    <citation type="journal article" date="2017" name="Science">
        <title>Giant viruses with an expanded complement of translation system components.</title>
        <authorList>
            <person name="Schulz F."/>
            <person name="Yutin N."/>
            <person name="Ivanova N.N."/>
            <person name="Ortega D.R."/>
            <person name="Lee T.K."/>
            <person name="Vierheilig J."/>
            <person name="Daims H."/>
            <person name="Horn M."/>
            <person name="Wagner M."/>
            <person name="Jensen G.J."/>
            <person name="Kyrpides N.C."/>
            <person name="Koonin E.V."/>
            <person name="Woyke T."/>
        </authorList>
    </citation>
    <scope>NUCLEOTIDE SEQUENCE</scope>
    <source>
        <strain evidence="1">CTV1</strain>
    </source>
</reference>
<evidence type="ECO:0000313" key="1">
    <source>
        <dbReference type="EMBL" id="ARF08337.1"/>
    </source>
</evidence>
<dbReference type="InterPro" id="IPR046350">
    <property type="entry name" value="Cystatin_sf"/>
</dbReference>
<name>A0A1V0S9E4_9VIRU</name>
<dbReference type="EMBL" id="KY684083">
    <property type="protein sequence ID" value="ARF08337.1"/>
    <property type="molecule type" value="Genomic_DNA"/>
</dbReference>
<organism evidence="1">
    <name type="scientific">Catovirus CTV1</name>
    <dbReference type="NCBI Taxonomy" id="1977631"/>
    <lineage>
        <taxon>Viruses</taxon>
        <taxon>Varidnaviria</taxon>
        <taxon>Bamfordvirae</taxon>
        <taxon>Nucleocytoviricota</taxon>
        <taxon>Megaviricetes</taxon>
        <taxon>Imitervirales</taxon>
        <taxon>Mimiviridae</taxon>
        <taxon>Klosneuvirinae</taxon>
        <taxon>Catovirus</taxon>
    </lineage>
</organism>
<gene>
    <name evidence="1" type="ORF">Catovirus_1_387</name>
</gene>
<evidence type="ECO:0008006" key="2">
    <source>
        <dbReference type="Google" id="ProtNLM"/>
    </source>
</evidence>
<dbReference type="SUPFAM" id="SSF54403">
    <property type="entry name" value="Cystatin/monellin"/>
    <property type="match status" value="1"/>
</dbReference>
<accession>A0A1V0S9E4</accession>
<dbReference type="InterPro" id="IPR018073">
    <property type="entry name" value="Prot_inh_cystat_CS"/>
</dbReference>
<protein>
    <recommendedName>
        <fullName evidence="2">Cystatin domain-containing protein</fullName>
    </recommendedName>
</protein>